<reference evidence="5 6" key="1">
    <citation type="submission" date="2019-10" db="EMBL/GenBank/DDBJ databases">
        <title>Taxonomy of Antarctic Massilia spp.: description of Massilia rubra sp. nov., Massilia aquatica sp. nov., Massilia mucilaginosa sp. nov., Massilia frigida sp. nov. isolated from streams, lakes and regoliths.</title>
        <authorList>
            <person name="Holochova P."/>
            <person name="Sedlacek I."/>
            <person name="Kralova S."/>
            <person name="Maslanova I."/>
            <person name="Busse H.-J."/>
            <person name="Stankova E."/>
            <person name="Vrbovska V."/>
            <person name="Kovarovic V."/>
            <person name="Bartak M."/>
            <person name="Svec P."/>
            <person name="Pantucek R."/>
        </authorList>
    </citation>
    <scope>NUCLEOTIDE SEQUENCE [LARGE SCALE GENOMIC DNA]</scope>
    <source>
        <strain evidence="5 6">CCM 8695</strain>
    </source>
</reference>
<evidence type="ECO:0000313" key="5">
    <source>
        <dbReference type="EMBL" id="NHZ82076.1"/>
    </source>
</evidence>
<dbReference type="InterPro" id="IPR002347">
    <property type="entry name" value="SDR_fam"/>
</dbReference>
<dbReference type="Gene3D" id="3.40.50.720">
    <property type="entry name" value="NAD(P)-binding Rossmann-like Domain"/>
    <property type="match status" value="1"/>
</dbReference>
<feature type="domain" description="Ketoreductase" evidence="4">
    <location>
        <begin position="3"/>
        <end position="169"/>
    </location>
</feature>
<dbReference type="RefSeq" id="WP_167089745.1">
    <property type="nucleotide sequence ID" value="NZ_WHJG01000028.1"/>
</dbReference>
<evidence type="ECO:0000256" key="2">
    <source>
        <dbReference type="ARBA" id="ARBA00023002"/>
    </source>
</evidence>
<dbReference type="PROSITE" id="PS00061">
    <property type="entry name" value="ADH_SHORT"/>
    <property type="match status" value="1"/>
</dbReference>
<keyword evidence="2 5" id="KW-0560">Oxidoreductase</keyword>
<dbReference type="EMBL" id="WHJG01000028">
    <property type="protein sequence ID" value="NHZ82076.1"/>
    <property type="molecule type" value="Genomic_DNA"/>
</dbReference>
<evidence type="ECO:0000256" key="3">
    <source>
        <dbReference type="RuleBase" id="RU000363"/>
    </source>
</evidence>
<sequence>MQRLALVTGGTRGLGRAIALALRDAGHRLAVVCLRDADAAQRFTDETAIPAYQWNVGDFHACRLGVLKVAYELGPVDILVNNAGVTADAMLHKMTSEQWWNVVHTNLGSMFNMTRQVVGGMRERRFGRIINISSVNGRKGQAGQTNYAASKAGVLGFTRALALENASRNVTVNAIAPGYCDTGMVAALAPDTLHAIVAGIPVGKIGAPADIGRMAAFLASDDAGFITGATFDVNGGQFMG</sequence>
<dbReference type="PRINTS" id="PR00080">
    <property type="entry name" value="SDRFAMILY"/>
</dbReference>
<gene>
    <name evidence="5" type="primary">phbB</name>
    <name evidence="5" type="ORF">F2P44_22760</name>
</gene>
<name>A0ABX0NFJ4_9BURK</name>
<dbReference type="GO" id="GO:0018454">
    <property type="term" value="F:acetoacetyl-CoA reductase activity"/>
    <property type="evidence" value="ECO:0007669"/>
    <property type="project" value="UniProtKB-EC"/>
</dbReference>
<dbReference type="InterPro" id="IPR011283">
    <property type="entry name" value="Acetoacetyl-CoA_reductase"/>
</dbReference>
<organism evidence="5 6">
    <name type="scientific">Massilia frigida</name>
    <dbReference type="NCBI Taxonomy" id="2609281"/>
    <lineage>
        <taxon>Bacteria</taxon>
        <taxon>Pseudomonadati</taxon>
        <taxon>Pseudomonadota</taxon>
        <taxon>Betaproteobacteria</taxon>
        <taxon>Burkholderiales</taxon>
        <taxon>Oxalobacteraceae</taxon>
        <taxon>Telluria group</taxon>
        <taxon>Massilia</taxon>
    </lineage>
</organism>
<dbReference type="PANTHER" id="PTHR42879:SF2">
    <property type="entry name" value="3-OXOACYL-[ACYL-CARRIER-PROTEIN] REDUCTASE FABG"/>
    <property type="match status" value="1"/>
</dbReference>
<evidence type="ECO:0000256" key="1">
    <source>
        <dbReference type="ARBA" id="ARBA00006484"/>
    </source>
</evidence>
<dbReference type="InterPro" id="IPR050259">
    <property type="entry name" value="SDR"/>
</dbReference>
<dbReference type="PRINTS" id="PR00081">
    <property type="entry name" value="GDHRDH"/>
</dbReference>
<dbReference type="SMART" id="SM00822">
    <property type="entry name" value="PKS_KR"/>
    <property type="match status" value="1"/>
</dbReference>
<dbReference type="SUPFAM" id="SSF51735">
    <property type="entry name" value="NAD(P)-binding Rossmann-fold domains"/>
    <property type="match status" value="1"/>
</dbReference>
<dbReference type="PANTHER" id="PTHR42879">
    <property type="entry name" value="3-OXOACYL-(ACYL-CARRIER-PROTEIN) REDUCTASE"/>
    <property type="match status" value="1"/>
</dbReference>
<dbReference type="InterPro" id="IPR036291">
    <property type="entry name" value="NAD(P)-bd_dom_sf"/>
</dbReference>
<evidence type="ECO:0000259" key="4">
    <source>
        <dbReference type="SMART" id="SM00822"/>
    </source>
</evidence>
<dbReference type="Pfam" id="PF00106">
    <property type="entry name" value="adh_short"/>
    <property type="match status" value="1"/>
</dbReference>
<comment type="caution">
    <text evidence="5">The sequence shown here is derived from an EMBL/GenBank/DDBJ whole genome shotgun (WGS) entry which is preliminary data.</text>
</comment>
<protein>
    <submittedName>
        <fullName evidence="5">Acetoacetyl-CoA reductase</fullName>
        <ecNumber evidence="5">1.1.1.36</ecNumber>
    </submittedName>
</protein>
<dbReference type="NCBIfam" id="NF009466">
    <property type="entry name" value="PRK12826.1-2"/>
    <property type="match status" value="1"/>
</dbReference>
<evidence type="ECO:0000313" key="6">
    <source>
        <dbReference type="Proteomes" id="UP000621455"/>
    </source>
</evidence>
<comment type="similarity">
    <text evidence="1 3">Belongs to the short-chain dehydrogenases/reductases (SDR) family.</text>
</comment>
<proteinExistence type="inferred from homology"/>
<dbReference type="Proteomes" id="UP000621455">
    <property type="component" value="Unassembled WGS sequence"/>
</dbReference>
<keyword evidence="6" id="KW-1185">Reference proteome</keyword>
<dbReference type="EC" id="1.1.1.36" evidence="5"/>
<dbReference type="InterPro" id="IPR057326">
    <property type="entry name" value="KR_dom"/>
</dbReference>
<dbReference type="NCBIfam" id="TIGR01829">
    <property type="entry name" value="AcAcCoA_reduct"/>
    <property type="match status" value="1"/>
</dbReference>
<accession>A0ABX0NFJ4</accession>
<dbReference type="InterPro" id="IPR020904">
    <property type="entry name" value="Sc_DH/Rdtase_CS"/>
</dbReference>
<dbReference type="NCBIfam" id="NF009464">
    <property type="entry name" value="PRK12824.1"/>
    <property type="match status" value="1"/>
</dbReference>